<dbReference type="PANTHER" id="PTHR22600:SF57">
    <property type="entry name" value="BETA-N-ACETYLHEXOSAMINIDASE"/>
    <property type="match status" value="1"/>
</dbReference>
<keyword evidence="5" id="KW-0326">Glycosidase</keyword>
<keyword evidence="11" id="KW-1185">Reference proteome</keyword>
<dbReference type="GO" id="GO:0016020">
    <property type="term" value="C:membrane"/>
    <property type="evidence" value="ECO:0007669"/>
    <property type="project" value="TreeGrafter"/>
</dbReference>
<dbReference type="AlphaFoldDB" id="A0A1M4UF47"/>
<evidence type="ECO:0000256" key="4">
    <source>
        <dbReference type="ARBA" id="ARBA00022801"/>
    </source>
</evidence>
<dbReference type="Pfam" id="PF00728">
    <property type="entry name" value="Glyco_hydro_20"/>
    <property type="match status" value="1"/>
</dbReference>
<evidence type="ECO:0000256" key="3">
    <source>
        <dbReference type="ARBA" id="ARBA00012663"/>
    </source>
</evidence>
<evidence type="ECO:0000259" key="8">
    <source>
        <dbReference type="Pfam" id="PF00728"/>
    </source>
</evidence>
<comment type="similarity">
    <text evidence="2">Belongs to the glycosyl hydrolase 20 family.</text>
</comment>
<dbReference type="OrthoDB" id="1090159at2"/>
<dbReference type="Gene3D" id="3.20.20.80">
    <property type="entry name" value="Glycosidases"/>
    <property type="match status" value="1"/>
</dbReference>
<dbReference type="PANTHER" id="PTHR22600">
    <property type="entry name" value="BETA-HEXOSAMINIDASE"/>
    <property type="match status" value="1"/>
</dbReference>
<dbReference type="GO" id="GO:0030203">
    <property type="term" value="P:glycosaminoglycan metabolic process"/>
    <property type="evidence" value="ECO:0007669"/>
    <property type="project" value="TreeGrafter"/>
</dbReference>
<evidence type="ECO:0000259" key="9">
    <source>
        <dbReference type="Pfam" id="PF02838"/>
    </source>
</evidence>
<comment type="catalytic activity">
    <reaction evidence="1">
        <text>Hydrolysis of terminal non-reducing N-acetyl-D-hexosamine residues in N-acetyl-beta-D-hexosaminides.</text>
        <dbReference type="EC" id="3.2.1.52"/>
    </reaction>
</comment>
<sequence>MKRNRTNILILLIVFLCSGGKLAAQLHITPKPLVEELQKGTFILNKKTVLYTNLKDEERNNMLNFLKESPLKLSKIGKSGKKNSVNLLLVEKTADYPSAESYQLSITPKQITISATDGAGLFYGVQSLLQLVNQNEGLKTKVLPAVLIKDTPRFSYRGLHLDVSRHFFTKNFIKMQLDMMAYYKLNRFHWHLTDGAGWRIEIKKYPLLTDSAAWRPYKTWKEWHRNGRKYCTINNPKAEGGYYTQEDIKEVVAYAQSRFITVIPEIEMPGHSEEVLAVYPELSCSGKPYVDSDFCIGNDSTFTFLENVLTEVMALFPSKYIHIGGDEASKKGWKTCTKCQARMTNENLKNVDELQSYMIHRIEKFLNANGRKLLGWDEILQGGLAPDATVMSWRGEQGGIAAAKAGHQAIMTPGEFCYFDAFQDDPSTQPEAIGGFLPLQKVYSYNPVPDSLTVDQKKLILGVQANLWTEYVPTPEHAEYMIYPRLLALAEVAWTAPELKSYLDFHARALKAVNFLESRGYHPFQLKNEVGERPVSLHKVNHLAVGKKITYNSKKKYYYNYTAGGDSALVDGFRGGWSYGDHRWQGIIGTDLDVTIDLGASMPIHSIGADFMQLIGPGVWMPHDVEIRISEDGVNFTSLRKIENELPEDYERLAFREFGWQGEQTARYIQYIARPNSKGGFMFVDEIVVK</sequence>
<dbReference type="Pfam" id="PF02838">
    <property type="entry name" value="Glyco_hydro_20b"/>
    <property type="match status" value="1"/>
</dbReference>
<dbReference type="PRINTS" id="PR00738">
    <property type="entry name" value="GLHYDRLASE20"/>
</dbReference>
<organism evidence="10 11">
    <name type="scientific">Bacteroides luti</name>
    <dbReference type="NCBI Taxonomy" id="1297750"/>
    <lineage>
        <taxon>Bacteria</taxon>
        <taxon>Pseudomonadati</taxon>
        <taxon>Bacteroidota</taxon>
        <taxon>Bacteroidia</taxon>
        <taxon>Bacteroidales</taxon>
        <taxon>Bacteroidaceae</taxon>
        <taxon>Bacteroides</taxon>
    </lineage>
</organism>
<feature type="domain" description="Glycoside hydrolase family 20 catalytic" evidence="8">
    <location>
        <begin position="154"/>
        <end position="496"/>
    </location>
</feature>
<dbReference type="Gene3D" id="3.30.379.10">
    <property type="entry name" value="Chitobiase/beta-hexosaminidase domain 2-like"/>
    <property type="match status" value="1"/>
</dbReference>
<dbReference type="GO" id="GO:0004563">
    <property type="term" value="F:beta-N-acetylhexosaminidase activity"/>
    <property type="evidence" value="ECO:0007669"/>
    <property type="project" value="UniProtKB-EC"/>
</dbReference>
<name>A0A1M4UF47_9BACE</name>
<dbReference type="STRING" id="1297750.SAMN05444405_10265"/>
<dbReference type="InterPro" id="IPR029018">
    <property type="entry name" value="Hex-like_dom2"/>
</dbReference>
<reference evidence="10 11" key="1">
    <citation type="submission" date="2016-11" db="EMBL/GenBank/DDBJ databases">
        <authorList>
            <person name="Jaros S."/>
            <person name="Januszkiewicz K."/>
            <person name="Wedrychowicz H."/>
        </authorList>
    </citation>
    <scope>NUCLEOTIDE SEQUENCE [LARGE SCALE GENOMIC DNA]</scope>
    <source>
        <strain evidence="10 11">DSM 26991</strain>
    </source>
</reference>
<dbReference type="Proteomes" id="UP000184509">
    <property type="component" value="Unassembled WGS sequence"/>
</dbReference>
<dbReference type="EC" id="3.2.1.52" evidence="3"/>
<evidence type="ECO:0000256" key="6">
    <source>
        <dbReference type="PIRSR" id="PIRSR625705-1"/>
    </source>
</evidence>
<dbReference type="InterPro" id="IPR017853">
    <property type="entry name" value="GH"/>
</dbReference>
<dbReference type="GO" id="GO:0005975">
    <property type="term" value="P:carbohydrate metabolic process"/>
    <property type="evidence" value="ECO:0007669"/>
    <property type="project" value="InterPro"/>
</dbReference>
<evidence type="ECO:0000313" key="11">
    <source>
        <dbReference type="Proteomes" id="UP000184509"/>
    </source>
</evidence>
<dbReference type="InterPro" id="IPR015883">
    <property type="entry name" value="Glyco_hydro_20_cat"/>
</dbReference>
<dbReference type="InterPro" id="IPR025705">
    <property type="entry name" value="Beta_hexosaminidase_sua/sub"/>
</dbReference>
<dbReference type="RefSeq" id="WP_073398884.1">
    <property type="nucleotide sequence ID" value="NZ_FQTV01000002.1"/>
</dbReference>
<evidence type="ECO:0000256" key="7">
    <source>
        <dbReference type="SAM" id="SignalP"/>
    </source>
</evidence>
<feature type="chain" id="PRO_5012296255" description="beta-N-acetylhexosaminidase" evidence="7">
    <location>
        <begin position="24"/>
        <end position="690"/>
    </location>
</feature>
<dbReference type="SUPFAM" id="SSF55545">
    <property type="entry name" value="beta-N-acetylhexosaminidase-like domain"/>
    <property type="match status" value="1"/>
</dbReference>
<evidence type="ECO:0000256" key="5">
    <source>
        <dbReference type="ARBA" id="ARBA00023295"/>
    </source>
</evidence>
<feature type="active site" description="Proton donor" evidence="6">
    <location>
        <position position="327"/>
    </location>
</feature>
<feature type="signal peptide" evidence="7">
    <location>
        <begin position="1"/>
        <end position="23"/>
    </location>
</feature>
<keyword evidence="4" id="KW-0378">Hydrolase</keyword>
<protein>
    <recommendedName>
        <fullName evidence="3">beta-N-acetylhexosaminidase</fullName>
        <ecNumber evidence="3">3.2.1.52</ecNumber>
    </recommendedName>
</protein>
<gene>
    <name evidence="10" type="ORF">SAMN05444405_10265</name>
</gene>
<keyword evidence="7" id="KW-0732">Signal</keyword>
<evidence type="ECO:0000256" key="1">
    <source>
        <dbReference type="ARBA" id="ARBA00001231"/>
    </source>
</evidence>
<feature type="domain" description="Beta-hexosaminidase bacterial type N-terminal" evidence="9">
    <location>
        <begin position="27"/>
        <end position="150"/>
    </location>
</feature>
<evidence type="ECO:0000256" key="2">
    <source>
        <dbReference type="ARBA" id="ARBA00006285"/>
    </source>
</evidence>
<dbReference type="Gene3D" id="2.60.120.260">
    <property type="entry name" value="Galactose-binding domain-like"/>
    <property type="match status" value="1"/>
</dbReference>
<dbReference type="CDD" id="cd06563">
    <property type="entry name" value="GH20_chitobiase-like"/>
    <property type="match status" value="1"/>
</dbReference>
<dbReference type="InterPro" id="IPR015882">
    <property type="entry name" value="HEX_bac_N"/>
</dbReference>
<dbReference type="SUPFAM" id="SSF51445">
    <property type="entry name" value="(Trans)glycosidases"/>
    <property type="match status" value="1"/>
</dbReference>
<dbReference type="EMBL" id="FQTV01000002">
    <property type="protein sequence ID" value="SHE55248.1"/>
    <property type="molecule type" value="Genomic_DNA"/>
</dbReference>
<evidence type="ECO:0000313" key="10">
    <source>
        <dbReference type="EMBL" id="SHE55248.1"/>
    </source>
</evidence>
<accession>A0A1M4UF47</accession>
<proteinExistence type="inferred from homology"/>